<sequence length="76" mass="7934">MAVCSASSPKLVLVLAAAAILGAIGEPTIRAARAGCTVGVSHYNYIVIGGRTVRCSQSEHLRVLLLEHGGLPYENM</sequence>
<proteinExistence type="predicted"/>
<evidence type="ECO:0000256" key="1">
    <source>
        <dbReference type="SAM" id="SignalP"/>
    </source>
</evidence>
<feature type="chain" id="PRO_5035178787" description="Secreted protein" evidence="1">
    <location>
        <begin position="26"/>
        <end position="76"/>
    </location>
</feature>
<dbReference type="Proteomes" id="UP000729402">
    <property type="component" value="Unassembled WGS sequence"/>
</dbReference>
<protein>
    <recommendedName>
        <fullName evidence="4">Secreted protein</fullName>
    </recommendedName>
</protein>
<reference evidence="2" key="2">
    <citation type="submission" date="2021-02" db="EMBL/GenBank/DDBJ databases">
        <authorList>
            <person name="Kimball J.A."/>
            <person name="Haas M.W."/>
            <person name="Macchietto M."/>
            <person name="Kono T."/>
            <person name="Duquette J."/>
            <person name="Shao M."/>
        </authorList>
    </citation>
    <scope>NUCLEOTIDE SEQUENCE</scope>
    <source>
        <tissue evidence="2">Fresh leaf tissue</tissue>
    </source>
</reference>
<dbReference type="AlphaFoldDB" id="A0A8J5WQR3"/>
<dbReference type="EMBL" id="JAAALK010000080">
    <property type="protein sequence ID" value="KAG8092344.1"/>
    <property type="molecule type" value="Genomic_DNA"/>
</dbReference>
<evidence type="ECO:0000313" key="3">
    <source>
        <dbReference type="Proteomes" id="UP000729402"/>
    </source>
</evidence>
<comment type="caution">
    <text evidence="2">The sequence shown here is derived from an EMBL/GenBank/DDBJ whole genome shotgun (WGS) entry which is preliminary data.</text>
</comment>
<evidence type="ECO:0000313" key="2">
    <source>
        <dbReference type="EMBL" id="KAG8092344.1"/>
    </source>
</evidence>
<keyword evidence="1" id="KW-0732">Signal</keyword>
<accession>A0A8J5WQR3</accession>
<reference evidence="2" key="1">
    <citation type="journal article" date="2021" name="bioRxiv">
        <title>Whole Genome Assembly and Annotation of Northern Wild Rice, Zizania palustris L., Supports a Whole Genome Duplication in the Zizania Genus.</title>
        <authorList>
            <person name="Haas M."/>
            <person name="Kono T."/>
            <person name="Macchietto M."/>
            <person name="Millas R."/>
            <person name="McGilp L."/>
            <person name="Shao M."/>
            <person name="Duquette J."/>
            <person name="Hirsch C.N."/>
            <person name="Kimball J."/>
        </authorList>
    </citation>
    <scope>NUCLEOTIDE SEQUENCE</scope>
    <source>
        <tissue evidence="2">Fresh leaf tissue</tissue>
    </source>
</reference>
<keyword evidence="3" id="KW-1185">Reference proteome</keyword>
<organism evidence="2 3">
    <name type="scientific">Zizania palustris</name>
    <name type="common">Northern wild rice</name>
    <dbReference type="NCBI Taxonomy" id="103762"/>
    <lineage>
        <taxon>Eukaryota</taxon>
        <taxon>Viridiplantae</taxon>
        <taxon>Streptophyta</taxon>
        <taxon>Embryophyta</taxon>
        <taxon>Tracheophyta</taxon>
        <taxon>Spermatophyta</taxon>
        <taxon>Magnoliopsida</taxon>
        <taxon>Liliopsida</taxon>
        <taxon>Poales</taxon>
        <taxon>Poaceae</taxon>
        <taxon>BOP clade</taxon>
        <taxon>Oryzoideae</taxon>
        <taxon>Oryzeae</taxon>
        <taxon>Zizaniinae</taxon>
        <taxon>Zizania</taxon>
    </lineage>
</organism>
<evidence type="ECO:0008006" key="4">
    <source>
        <dbReference type="Google" id="ProtNLM"/>
    </source>
</evidence>
<name>A0A8J5WQR3_ZIZPA</name>
<gene>
    <name evidence="2" type="ORF">GUJ93_ZPchr0012g20708</name>
</gene>
<feature type="signal peptide" evidence="1">
    <location>
        <begin position="1"/>
        <end position="25"/>
    </location>
</feature>